<dbReference type="EMBL" id="PIQO01000019">
    <property type="protein sequence ID" value="PKR83356.1"/>
    <property type="molecule type" value="Genomic_DNA"/>
</dbReference>
<keyword evidence="1 4" id="KW-0808">Transferase</keyword>
<dbReference type="InterPro" id="IPR016181">
    <property type="entry name" value="Acyl_CoA_acyltransferase"/>
</dbReference>
<evidence type="ECO:0000259" key="3">
    <source>
        <dbReference type="PROSITE" id="PS51186"/>
    </source>
</evidence>
<dbReference type="CDD" id="cd04301">
    <property type="entry name" value="NAT_SF"/>
    <property type="match status" value="1"/>
</dbReference>
<protein>
    <submittedName>
        <fullName evidence="4">N-acetyltransferase</fullName>
    </submittedName>
</protein>
<keyword evidence="5" id="KW-1185">Reference proteome</keyword>
<dbReference type="OrthoDB" id="9776689at2"/>
<dbReference type="InterPro" id="IPR000182">
    <property type="entry name" value="GNAT_dom"/>
</dbReference>
<organism evidence="4 5">
    <name type="scientific">Heyndrickxia camelliae</name>
    <dbReference type="NCBI Taxonomy" id="1707093"/>
    <lineage>
        <taxon>Bacteria</taxon>
        <taxon>Bacillati</taxon>
        <taxon>Bacillota</taxon>
        <taxon>Bacilli</taxon>
        <taxon>Bacillales</taxon>
        <taxon>Bacillaceae</taxon>
        <taxon>Heyndrickxia</taxon>
    </lineage>
</organism>
<gene>
    <name evidence="4" type="ORF">CWO92_19450</name>
</gene>
<accession>A0A2N3LFG2</accession>
<sequence>MNSITESIKIVQYHEDLAQPVADMWNESRESWGGDASVRTAEQVKQQEANSEDLFLYLALDGEKVVGYCGISEYKEDTNALYIRLINVHPDYHGKKIGKQLVLKAVEKTVELGFPRIDLYTWPGNVKAVPLYKKYGFFWEDRDETTHLMNFIPLVMQNDFIKPYFKHLDWYQDNVRAIEVKPDGIKVNGFTYFEYVWENDTHFLRVQIEKSGRGIRLIETNDILIEASLKEHTQIEGRESAINFAVKNKSVEPVNAKIAGNKNDRIHVSGEQTVTIQHDYTFELPVDIKEGEEPNEWVTHPRVEISTNLNGLSSLFAIGIYPKKAIKVKTIYQPSRYNTNKEQYVYLELENHLKKHAEVMIELPENHDVQWEQAVHKTTINEKGMVKIPFTIKKYGFLQSECTIKVQCDAEQYEWKETLAFSLSSFGIKAGGYDKEYLYLQNGYYKVLVRKRDNIITIGNYERTGQRTAIVPPKFGKPYIGELSKKRVSHYEWNHNDAAATMKLYYEVQKPYAMKLALCFELFSEGLLNYWLELENLGDSQVNDLFIYQPIQHHILQTYIPMKNEVIYFSDPRMTNFGELNSKDVTGNWIFSDDQKDPHGITWDESVKLGFEGWYFYLEEELGRIHPSEKQQSKPIQFSLGAIKNVQEFQVFANELTTNHSLTKELELRPESFNPVMKNGKTLVLKRIQNRYFHGKLTIQEPERVQEISVQQEDNQDFKIDFLSNSSGFVPIEYGLESESQKVQGSMLLLNEDQTEINMTKVEEDHHISFIIENGDLTFKAAASYFPALYSLSYKGQEWLDTFYPEPKPKAWWNPWAGGMRSYLNGVSLFSYLKEDSESRFVKKVDHAQNEWHGMVMETTLKEHEKWKGLNIKQYFLTLPGVPILAHFTELVHPYQSIKEYSFTEIWSKKSTLEDTVFHLNTKSGSSQIRAGFDEQVFQITNPFTLNDGEQTQCLQVFFNNHHLDSECVFSDQFALT</sequence>
<comment type="caution">
    <text evidence="4">The sequence shown here is derived from an EMBL/GenBank/DDBJ whole genome shotgun (WGS) entry which is preliminary data.</text>
</comment>
<dbReference type="PANTHER" id="PTHR43877">
    <property type="entry name" value="AMINOALKYLPHOSPHONATE N-ACETYLTRANSFERASE-RELATED-RELATED"/>
    <property type="match status" value="1"/>
</dbReference>
<name>A0A2N3LFG2_9BACI</name>
<dbReference type="SUPFAM" id="SSF55729">
    <property type="entry name" value="Acyl-CoA N-acyltransferases (Nat)"/>
    <property type="match status" value="1"/>
</dbReference>
<keyword evidence="2" id="KW-0012">Acyltransferase</keyword>
<dbReference type="Pfam" id="PF00583">
    <property type="entry name" value="Acetyltransf_1"/>
    <property type="match status" value="1"/>
</dbReference>
<dbReference type="AlphaFoldDB" id="A0A2N3LFG2"/>
<reference evidence="4 5" key="1">
    <citation type="submission" date="2017-11" db="EMBL/GenBank/DDBJ databases">
        <title>Bacillus camelliae sp. nov., isolated from pu'er tea.</title>
        <authorList>
            <person name="Niu L."/>
        </authorList>
    </citation>
    <scope>NUCLEOTIDE SEQUENCE [LARGE SCALE GENOMIC DNA]</scope>
    <source>
        <strain evidence="4 5">7578-1</strain>
    </source>
</reference>
<dbReference type="Proteomes" id="UP000233440">
    <property type="component" value="Unassembled WGS sequence"/>
</dbReference>
<evidence type="ECO:0000313" key="5">
    <source>
        <dbReference type="Proteomes" id="UP000233440"/>
    </source>
</evidence>
<feature type="domain" description="N-acetyltransferase" evidence="3">
    <location>
        <begin position="8"/>
        <end position="161"/>
    </location>
</feature>
<dbReference type="GO" id="GO:0016747">
    <property type="term" value="F:acyltransferase activity, transferring groups other than amino-acyl groups"/>
    <property type="evidence" value="ECO:0007669"/>
    <property type="project" value="InterPro"/>
</dbReference>
<dbReference type="Gene3D" id="3.40.630.30">
    <property type="match status" value="1"/>
</dbReference>
<evidence type="ECO:0000256" key="1">
    <source>
        <dbReference type="ARBA" id="ARBA00022679"/>
    </source>
</evidence>
<dbReference type="RefSeq" id="WP_101355874.1">
    <property type="nucleotide sequence ID" value="NZ_PIQO01000019.1"/>
</dbReference>
<proteinExistence type="predicted"/>
<dbReference type="PROSITE" id="PS51186">
    <property type="entry name" value="GNAT"/>
    <property type="match status" value="1"/>
</dbReference>
<evidence type="ECO:0000313" key="4">
    <source>
        <dbReference type="EMBL" id="PKR83356.1"/>
    </source>
</evidence>
<evidence type="ECO:0000256" key="2">
    <source>
        <dbReference type="ARBA" id="ARBA00023315"/>
    </source>
</evidence>
<dbReference type="InterPro" id="IPR050832">
    <property type="entry name" value="Bact_Acetyltransf"/>
</dbReference>